<feature type="region of interest" description="Disordered" evidence="5">
    <location>
        <begin position="263"/>
        <end position="297"/>
    </location>
</feature>
<dbReference type="Pfam" id="PF03704">
    <property type="entry name" value="BTAD"/>
    <property type="match status" value="1"/>
</dbReference>
<dbReference type="PROSITE" id="PS51755">
    <property type="entry name" value="OMPR_PHOB"/>
    <property type="match status" value="1"/>
</dbReference>
<dbReference type="Gene3D" id="3.40.50.300">
    <property type="entry name" value="P-loop containing nucleotide triphosphate hydrolases"/>
    <property type="match status" value="1"/>
</dbReference>
<keyword evidence="2" id="KW-0902">Two-component regulatory system</keyword>
<dbReference type="InterPro" id="IPR019734">
    <property type="entry name" value="TPR_rpt"/>
</dbReference>
<evidence type="ECO:0000256" key="4">
    <source>
        <dbReference type="PROSITE-ProRule" id="PRU01091"/>
    </source>
</evidence>
<dbReference type="GO" id="GO:0043531">
    <property type="term" value="F:ADP binding"/>
    <property type="evidence" value="ECO:0007669"/>
    <property type="project" value="InterPro"/>
</dbReference>
<dbReference type="AlphaFoldDB" id="A0AAU2VNR9"/>
<dbReference type="InterPro" id="IPR001867">
    <property type="entry name" value="OmpR/PhoB-type_DNA-bd"/>
</dbReference>
<dbReference type="PANTHER" id="PTHR47691:SF3">
    <property type="entry name" value="HTH-TYPE TRANSCRIPTIONAL REGULATOR RV0890C-RELATED"/>
    <property type="match status" value="1"/>
</dbReference>
<protein>
    <submittedName>
        <fullName evidence="7">Tetratricopeptide repeat protein</fullName>
    </submittedName>
</protein>
<accession>A0AAU2VNR9</accession>
<dbReference type="Gene3D" id="1.25.40.10">
    <property type="entry name" value="Tetratricopeptide repeat domain"/>
    <property type="match status" value="3"/>
</dbReference>
<evidence type="ECO:0000313" key="7">
    <source>
        <dbReference type="EMBL" id="WTW68772.1"/>
    </source>
</evidence>
<evidence type="ECO:0000256" key="3">
    <source>
        <dbReference type="ARBA" id="ARBA00023125"/>
    </source>
</evidence>
<evidence type="ECO:0000259" key="6">
    <source>
        <dbReference type="PROSITE" id="PS51755"/>
    </source>
</evidence>
<evidence type="ECO:0000256" key="1">
    <source>
        <dbReference type="ARBA" id="ARBA00005820"/>
    </source>
</evidence>
<evidence type="ECO:0000256" key="5">
    <source>
        <dbReference type="SAM" id="MobiDB-lite"/>
    </source>
</evidence>
<feature type="domain" description="OmpR/PhoB-type" evidence="6">
    <location>
        <begin position="1"/>
        <end position="95"/>
    </location>
</feature>
<feature type="compositionally biased region" description="Pro residues" evidence="5">
    <location>
        <begin position="269"/>
        <end position="281"/>
    </location>
</feature>
<proteinExistence type="inferred from homology"/>
<dbReference type="SMART" id="SM01043">
    <property type="entry name" value="BTAD"/>
    <property type="match status" value="1"/>
</dbReference>
<comment type="similarity">
    <text evidence="1">Belongs to the AfsR/DnrI/RedD regulatory family.</text>
</comment>
<dbReference type="InterPro" id="IPR016032">
    <property type="entry name" value="Sig_transdc_resp-reg_C-effctor"/>
</dbReference>
<feature type="DNA-binding region" description="OmpR/PhoB-type" evidence="4">
    <location>
        <begin position="1"/>
        <end position="95"/>
    </location>
</feature>
<dbReference type="PANTHER" id="PTHR47691">
    <property type="entry name" value="REGULATOR-RELATED"/>
    <property type="match status" value="1"/>
</dbReference>
<dbReference type="InterPro" id="IPR011990">
    <property type="entry name" value="TPR-like_helical_dom_sf"/>
</dbReference>
<dbReference type="SUPFAM" id="SSF48452">
    <property type="entry name" value="TPR-like"/>
    <property type="match status" value="3"/>
</dbReference>
<dbReference type="GO" id="GO:0000160">
    <property type="term" value="P:phosphorelay signal transduction system"/>
    <property type="evidence" value="ECO:0007669"/>
    <property type="project" value="UniProtKB-KW"/>
</dbReference>
<dbReference type="Pfam" id="PF00486">
    <property type="entry name" value="Trans_reg_C"/>
    <property type="match status" value="1"/>
</dbReference>
<dbReference type="InterPro" id="IPR027417">
    <property type="entry name" value="P-loop_NTPase"/>
</dbReference>
<dbReference type="CDD" id="cd15831">
    <property type="entry name" value="BTAD"/>
    <property type="match status" value="1"/>
</dbReference>
<dbReference type="SMART" id="SM00862">
    <property type="entry name" value="Trans_reg_C"/>
    <property type="match status" value="1"/>
</dbReference>
<dbReference type="GO" id="GO:0006355">
    <property type="term" value="P:regulation of DNA-templated transcription"/>
    <property type="evidence" value="ECO:0007669"/>
    <property type="project" value="InterPro"/>
</dbReference>
<dbReference type="Gene3D" id="1.10.10.10">
    <property type="entry name" value="Winged helix-like DNA-binding domain superfamily/Winged helix DNA-binding domain"/>
    <property type="match status" value="1"/>
</dbReference>
<dbReference type="GO" id="GO:0003677">
    <property type="term" value="F:DNA binding"/>
    <property type="evidence" value="ECO:0007669"/>
    <property type="project" value="UniProtKB-UniRule"/>
</dbReference>
<reference evidence="7" key="1">
    <citation type="submission" date="2022-10" db="EMBL/GenBank/DDBJ databases">
        <title>The complete genomes of actinobacterial strains from the NBC collection.</title>
        <authorList>
            <person name="Joergensen T.S."/>
            <person name="Alvarez Arevalo M."/>
            <person name="Sterndorff E.B."/>
            <person name="Faurdal D."/>
            <person name="Vuksanovic O."/>
            <person name="Mourched A.-S."/>
            <person name="Charusanti P."/>
            <person name="Shaw S."/>
            <person name="Blin K."/>
            <person name="Weber T."/>
        </authorList>
    </citation>
    <scope>NUCLEOTIDE SEQUENCE</scope>
    <source>
        <strain evidence="7">NBC_00008</strain>
    </source>
</reference>
<dbReference type="SUPFAM" id="SSF52540">
    <property type="entry name" value="P-loop containing nucleoside triphosphate hydrolases"/>
    <property type="match status" value="1"/>
</dbReference>
<dbReference type="EMBL" id="CP108313">
    <property type="protein sequence ID" value="WTW68772.1"/>
    <property type="molecule type" value="Genomic_DNA"/>
</dbReference>
<dbReference type="Pfam" id="PF13424">
    <property type="entry name" value="TPR_12"/>
    <property type="match status" value="2"/>
</dbReference>
<gene>
    <name evidence="7" type="ORF">OG398_11095</name>
</gene>
<evidence type="ECO:0000256" key="2">
    <source>
        <dbReference type="ARBA" id="ARBA00023012"/>
    </source>
</evidence>
<keyword evidence="3 4" id="KW-0238">DNA-binding</keyword>
<sequence>MDLLALGPLELWHGDQQHMLGSVKHRCVLAVLVHARGEPVAVDTLMERVWGDEPPPKGPATLQTYLSKLRRHLADAVGPLVQVDHVAPRLYRLRMNDLNDLDLVRFQRFRAEAAVAAEQGRTDWAIGLLRTAESMWRGEPLTESSGEWAASVRTRLMEDHRHVREERIRLELELGRHADLIGELRELAAESPLAEGVVGSLMLALHRSGRHSEALELYRTTHARLREGLGMEPGPDLRTLHQRILEQDRGLTEPRAVAVTVRASSPSASSPPPAPAVPLAPAPAGRPAHNNLPRDTRDFTGRVGELALLREGLAGGDGYALPLAVLHGMPGIGKTALAVHAAHRLADAYPDGQLYVDLHGFSGRRPFDPAEALALLLHAAGTDGALPDTLDERAAEWRKWTARNRVLVVLDNARDAAQVRPLLPGSAGCMAIVTSRNRLSTLDGATSLLVDALPAQEAAALFTRVAGTVRTSRDPEALKLLVDACGRHPLATTLLAGRFRHREIWDLRHLLERLAQSSDPLDELDEEAFVSAFRFSYAELTPGTRRLLRLLALHPGPDITAAAAAALSGNGTGTGPGGGAGSVRRSIEELLDCHLLAEPAIGRYQLHDLTRAFALRMSAAEEPESARGEAVGRLLGYYLTSAHRAHRLTQPRRRALESEQPSVYATEFDNDREATAWLNAERANLLAAARTAASENADHAALFPHALAPSLRIWGSWAVTNELYGAAVEALRPRGNAILLAQTLVEAADVLAQTGPGEALSCAGEALTLFQDLNDPAGCADSSFQASRAHLAAGHTGPALRMVERALALYRGLGDLYGEADCLNIEGAALYYEGRYDEALGRARVTLRIHERTGDLLGQVRAHNNIGMIHQLQGRIEHARHHLERSQMLAQLHSGAQELAILDTNMGAVHQAMGDTPRALAGFQRALESHRARGDALGEVNALISIGAAHTANGDSEEALLQFTLAEEVARRIDSAYERARALLGMADIHRSAGRPGVALEVYEQALALSERTGSRPATARALAGLARAALSTHRSDLALEYGRRAEEVYRSLGTEAEAESLRRLLLEEAKRTGT</sequence>
<name>A0AAU2VNR9_9ACTN</name>
<dbReference type="SUPFAM" id="SSF46894">
    <property type="entry name" value="C-terminal effector domain of the bipartite response regulators"/>
    <property type="match status" value="1"/>
</dbReference>
<organism evidence="7">
    <name type="scientific">Streptomyces sp. NBC_00008</name>
    <dbReference type="NCBI Taxonomy" id="2903610"/>
    <lineage>
        <taxon>Bacteria</taxon>
        <taxon>Bacillati</taxon>
        <taxon>Actinomycetota</taxon>
        <taxon>Actinomycetes</taxon>
        <taxon>Kitasatosporales</taxon>
        <taxon>Streptomycetaceae</taxon>
        <taxon>Streptomyces</taxon>
    </lineage>
</organism>
<dbReference type="InterPro" id="IPR005158">
    <property type="entry name" value="BTAD"/>
</dbReference>
<dbReference type="InterPro" id="IPR036388">
    <property type="entry name" value="WH-like_DNA-bd_sf"/>
</dbReference>
<dbReference type="SMART" id="SM00028">
    <property type="entry name" value="TPR"/>
    <property type="match status" value="6"/>
</dbReference>